<name>A0A5A4UC30_9AGAM</name>
<sequence>MNKPTTFKFSKYYNTRGYAYFLFEDIPYVQSQLEDIITNLWSLLLLFGKDHGYDEPSPDQYCLNGQIDDGRKIRINMIFYGIKIPTNLIYPLNERYFHFNKTFVLKRSNLPRDQFSFERRFLKEILKENPEMAKGFDFIKLYRMSISIPKNK</sequence>
<keyword evidence="1" id="KW-0496">Mitochondrion</keyword>
<dbReference type="RefSeq" id="YP_009693750.1">
    <property type="nucleotide sequence ID" value="NC_044740.1"/>
</dbReference>
<proteinExistence type="predicted"/>
<dbReference type="GeneID" id="41799577"/>
<geneLocation type="mitochondrion" evidence="1"/>
<gene>
    <name evidence="1" type="primary">orf152</name>
</gene>
<evidence type="ECO:0000313" key="1">
    <source>
        <dbReference type="EMBL" id="BBN21276.1"/>
    </source>
</evidence>
<dbReference type="EMBL" id="LC497415">
    <property type="protein sequence ID" value="BBN21276.1"/>
    <property type="molecule type" value="Genomic_DNA"/>
</dbReference>
<reference evidence="1" key="1">
    <citation type="submission" date="2019-08" db="EMBL/GenBank/DDBJ databases">
        <title>The complete mitochondrial genome sequence of the medicinal mushroom, Inonotus obliquus.</title>
        <authorList>
            <person name="Agnestisia R."/>
            <person name="Ono A."/>
            <person name="Nakamura L."/>
            <person name="Chino R."/>
            <person name="Aiso H."/>
            <person name="Nezu I."/>
            <person name="Ishiguri H."/>
            <person name="Yokota S."/>
            <person name="Suzuki T."/>
        </authorList>
    </citation>
    <scope>NUCLEOTIDE SEQUENCE</scope>
    <source>
        <strain evidence="1">NBRC113408</strain>
    </source>
</reference>
<accession>A0A5A4UC30</accession>
<protein>
    <submittedName>
        <fullName evidence="1">Uncharacterized protein</fullName>
    </submittedName>
</protein>
<organism evidence="1">
    <name type="scientific">Inonotus obliquus</name>
    <dbReference type="NCBI Taxonomy" id="167356"/>
    <lineage>
        <taxon>Eukaryota</taxon>
        <taxon>Fungi</taxon>
        <taxon>Dikarya</taxon>
        <taxon>Basidiomycota</taxon>
        <taxon>Agaricomycotina</taxon>
        <taxon>Agaricomycetes</taxon>
        <taxon>Hymenochaetales</taxon>
        <taxon>Hymenochaetaceae</taxon>
        <taxon>Inonotus</taxon>
    </lineage>
</organism>
<dbReference type="AlphaFoldDB" id="A0A5A4UC30"/>